<name>A0A2S7W8D6_9FLAO</name>
<evidence type="ECO:0000313" key="4">
    <source>
        <dbReference type="Proteomes" id="UP000237608"/>
    </source>
</evidence>
<feature type="compositionally biased region" description="Polar residues" evidence="2">
    <location>
        <begin position="19"/>
        <end position="29"/>
    </location>
</feature>
<feature type="coiled-coil region" evidence="1">
    <location>
        <begin position="557"/>
        <end position="584"/>
    </location>
</feature>
<dbReference type="AlphaFoldDB" id="A0A2S7W8D6"/>
<feature type="compositionally biased region" description="Basic and acidic residues" evidence="2">
    <location>
        <begin position="1"/>
        <end position="14"/>
    </location>
</feature>
<dbReference type="Proteomes" id="UP000237608">
    <property type="component" value="Unassembled WGS sequence"/>
</dbReference>
<dbReference type="OrthoDB" id="5422202at2"/>
<evidence type="ECO:0000256" key="1">
    <source>
        <dbReference type="SAM" id="Coils"/>
    </source>
</evidence>
<dbReference type="Pfam" id="PF03993">
    <property type="entry name" value="DUF349"/>
    <property type="match status" value="5"/>
</dbReference>
<sequence length="620" mass="73628">MLENNKDNSRKIEDELNEVDSSSSENQLINEKVEETSDNHSTTEDEDHDNENEQVLEDFSELSIEELVVSLKKLIDNNPIQQIKSSVDQIKNAFNEKFGDLLAEKKQAFLEEGGESIDFQFTHPSKSEFNKLLSDYRVKREAHYASIEKKLNENLEKRLEVIEELKTLIDEAEVSTMYKNFKAIQEKWNSIGGVPKSTYNDTWKTYQHHVERFYDLLHLSNDFRDLDFKHNLDEKIKIIEKAEALANEKDINFAAKQLQELHKIWKEDIGPVARDVREEVWQKFSDATKKIHDKRHEYFKEIQSKYDEMIDQKMLVIAEINALDISKNTTHNDWQKSIDELEALRKKYFDIGKLPYAKSDEVWQKFKKATKKFNAAKNKFYKEEKSEQLENLQKKMALIEMAESLKDSEDWEMATNAMKKIQSDWKKIGHVPRKFSDDIWKRFKAACNYYFNRFHQQKNAVSKDQQVIVDKKMEFLESLKTKEKFKKEEVFEAMNEWQDLGRLPKNSRHLDSKFNKLIDATLDNLSLDKNEVGFLKFKNLVDSYFENNDYKKLDGEQLFVRKKIDEIVREIQQLENNLSFFSISNKNNPLVLNVKKQVNEFKDELTLWKEKLEYIKKLDY</sequence>
<evidence type="ECO:0000313" key="3">
    <source>
        <dbReference type="EMBL" id="PQJ73888.1"/>
    </source>
</evidence>
<comment type="caution">
    <text evidence="3">The sequence shown here is derived from an EMBL/GenBank/DDBJ whole genome shotgun (WGS) entry which is preliminary data.</text>
</comment>
<evidence type="ECO:0000256" key="2">
    <source>
        <dbReference type="SAM" id="MobiDB-lite"/>
    </source>
</evidence>
<proteinExistence type="predicted"/>
<gene>
    <name evidence="3" type="ORF">BTO13_00720</name>
</gene>
<feature type="region of interest" description="Disordered" evidence="2">
    <location>
        <begin position="1"/>
        <end position="52"/>
    </location>
</feature>
<keyword evidence="4" id="KW-1185">Reference proteome</keyword>
<feature type="compositionally biased region" description="Basic and acidic residues" evidence="2">
    <location>
        <begin position="31"/>
        <end position="43"/>
    </location>
</feature>
<dbReference type="InterPro" id="IPR007139">
    <property type="entry name" value="DUF349"/>
</dbReference>
<organism evidence="3 4">
    <name type="scientific">Polaribacter gangjinensis</name>
    <dbReference type="NCBI Taxonomy" id="574710"/>
    <lineage>
        <taxon>Bacteria</taxon>
        <taxon>Pseudomonadati</taxon>
        <taxon>Bacteroidota</taxon>
        <taxon>Flavobacteriia</taxon>
        <taxon>Flavobacteriales</taxon>
        <taxon>Flavobacteriaceae</taxon>
    </lineage>
</organism>
<protein>
    <submittedName>
        <fullName evidence="3">Chromosome segregation protein</fullName>
    </submittedName>
</protein>
<feature type="coiled-coil region" evidence="1">
    <location>
        <begin position="145"/>
        <end position="172"/>
    </location>
</feature>
<reference evidence="3 4" key="1">
    <citation type="submission" date="2016-12" db="EMBL/GenBank/DDBJ databases">
        <title>Trade-off between light-utilization and light-protection in marine flavobacteria.</title>
        <authorList>
            <person name="Kumagai Y."/>
            <person name="Yoshizawa S."/>
            <person name="Kogure K."/>
            <person name="Iwasaki W."/>
        </authorList>
    </citation>
    <scope>NUCLEOTIDE SEQUENCE [LARGE SCALE GENOMIC DNA]</scope>
    <source>
        <strain evidence="3 4">KCTC 22729</strain>
    </source>
</reference>
<accession>A0A2S7W8D6</accession>
<keyword evidence="1" id="KW-0175">Coiled coil</keyword>
<dbReference type="EMBL" id="MSCL01000001">
    <property type="protein sequence ID" value="PQJ73888.1"/>
    <property type="molecule type" value="Genomic_DNA"/>
</dbReference>
<dbReference type="RefSeq" id="WP_105045042.1">
    <property type="nucleotide sequence ID" value="NZ_CP150662.1"/>
</dbReference>